<sequence>MRQLSVPVPVRWAAVTVVTIAASTGCMSVGDGGGKPAPSRPAASKGAVAGPDGSTVTGTGRSARTGGAEAHSDREAAETGAPSASADPSRSPGAKSAEPGRVRGGRLSAPPLPQAEPGVPERPEPPAPSEAQTPEPPAPPVEPEPEPSEPPEVPSASPAAQLRNEAMGAPGHAEDVRTPEASPQVGPA</sequence>
<feature type="compositionally biased region" description="Low complexity" evidence="1">
    <location>
        <begin position="81"/>
        <end position="94"/>
    </location>
</feature>
<evidence type="ECO:0008006" key="3">
    <source>
        <dbReference type="Google" id="ProtNLM"/>
    </source>
</evidence>
<dbReference type="AlphaFoldDB" id="A0AAU2VR20"/>
<evidence type="ECO:0000313" key="2">
    <source>
        <dbReference type="EMBL" id="WTW70000.1"/>
    </source>
</evidence>
<feature type="compositionally biased region" description="Low complexity" evidence="1">
    <location>
        <begin position="53"/>
        <end position="68"/>
    </location>
</feature>
<name>A0AAU2VR20_9ACTN</name>
<gene>
    <name evidence="2" type="ORF">OG398_17825</name>
</gene>
<feature type="region of interest" description="Disordered" evidence="1">
    <location>
        <begin position="25"/>
        <end position="188"/>
    </location>
</feature>
<organism evidence="2">
    <name type="scientific">Streptomyces sp. NBC_00008</name>
    <dbReference type="NCBI Taxonomy" id="2903610"/>
    <lineage>
        <taxon>Bacteria</taxon>
        <taxon>Bacillati</taxon>
        <taxon>Actinomycetota</taxon>
        <taxon>Actinomycetes</taxon>
        <taxon>Kitasatosporales</taxon>
        <taxon>Streptomycetaceae</taxon>
        <taxon>Streptomyces</taxon>
    </lineage>
</organism>
<evidence type="ECO:0000256" key="1">
    <source>
        <dbReference type="SAM" id="MobiDB-lite"/>
    </source>
</evidence>
<reference evidence="2" key="1">
    <citation type="submission" date="2022-10" db="EMBL/GenBank/DDBJ databases">
        <title>The complete genomes of actinobacterial strains from the NBC collection.</title>
        <authorList>
            <person name="Joergensen T.S."/>
            <person name="Alvarez Arevalo M."/>
            <person name="Sterndorff E.B."/>
            <person name="Faurdal D."/>
            <person name="Vuksanovic O."/>
            <person name="Mourched A.-S."/>
            <person name="Charusanti P."/>
            <person name="Shaw S."/>
            <person name="Blin K."/>
            <person name="Weber T."/>
        </authorList>
    </citation>
    <scope>NUCLEOTIDE SEQUENCE</scope>
    <source>
        <strain evidence="2">NBC_00008</strain>
    </source>
</reference>
<accession>A0AAU2VR20</accession>
<proteinExistence type="predicted"/>
<protein>
    <recommendedName>
        <fullName evidence="3">Lipoprotein</fullName>
    </recommendedName>
</protein>
<dbReference type="EMBL" id="CP108313">
    <property type="protein sequence ID" value="WTW70000.1"/>
    <property type="molecule type" value="Genomic_DNA"/>
</dbReference>
<dbReference type="PROSITE" id="PS51257">
    <property type="entry name" value="PROKAR_LIPOPROTEIN"/>
    <property type="match status" value="1"/>
</dbReference>